<accession>A0A822UZ23</accession>
<evidence type="ECO:0000313" key="2">
    <source>
        <dbReference type="Proteomes" id="UP000192074"/>
    </source>
</evidence>
<reference evidence="1 2" key="1">
    <citation type="submission" date="2016-01" db="EMBL/GenBank/DDBJ databases">
        <authorList>
            <person name="Regsiter A."/>
            <person name="william w."/>
        </authorList>
    </citation>
    <scope>NUCLEOTIDE SEQUENCE [LARGE SCALE GENOMIC DNA]</scope>
    <source>
        <strain evidence="1 2">B6</strain>
    </source>
</reference>
<dbReference type="EMBL" id="FCNL01000010">
    <property type="protein sequence ID" value="CVI15153.1"/>
    <property type="molecule type" value="Genomic_DNA"/>
</dbReference>
<protein>
    <submittedName>
        <fullName evidence="1">Uncharacterized protein</fullName>
    </submittedName>
</protein>
<comment type="caution">
    <text evidence="1">The sequence shown here is derived from an EMBL/GenBank/DDBJ whole genome shotgun (WGS) entry which is preliminary data.</text>
</comment>
<dbReference type="Proteomes" id="UP000192074">
    <property type="component" value="Unassembled WGS sequence"/>
</dbReference>
<organism evidence="1 2">
    <name type="scientific">Agrobacterium tumefaciens str. B6</name>
    <dbReference type="NCBI Taxonomy" id="1183423"/>
    <lineage>
        <taxon>Bacteria</taxon>
        <taxon>Pseudomonadati</taxon>
        <taxon>Pseudomonadota</taxon>
        <taxon>Alphaproteobacteria</taxon>
        <taxon>Hyphomicrobiales</taxon>
        <taxon>Rhizobiaceae</taxon>
        <taxon>Rhizobium/Agrobacterium group</taxon>
        <taxon>Agrobacterium</taxon>
        <taxon>Agrobacterium tumefaciens complex</taxon>
    </lineage>
</organism>
<name>A0A822UZ23_AGRTU</name>
<gene>
    <name evidence="1" type="ORF">AGR4A_Cc180034</name>
</gene>
<dbReference type="AlphaFoldDB" id="A0A822UZ23"/>
<evidence type="ECO:0000313" key="1">
    <source>
        <dbReference type="EMBL" id="CVI15153.1"/>
    </source>
</evidence>
<proteinExistence type="predicted"/>
<sequence length="80" mass="8939">MIIHPRCLVLSKFNLLAAVGNTKDNHIVVIYYERHADAIFESNNPQTITNIASNGATLWECFEGRKKSRNAVNIASTHLS</sequence>